<feature type="signal peptide" evidence="10">
    <location>
        <begin position="1"/>
        <end position="19"/>
    </location>
</feature>
<organism evidence="12 13">
    <name type="scientific">Draconibacterium sediminis</name>
    <dbReference type="NCBI Taxonomy" id="1544798"/>
    <lineage>
        <taxon>Bacteria</taxon>
        <taxon>Pseudomonadati</taxon>
        <taxon>Bacteroidota</taxon>
        <taxon>Bacteroidia</taxon>
        <taxon>Marinilabiliales</taxon>
        <taxon>Prolixibacteraceae</taxon>
        <taxon>Draconibacterium</taxon>
    </lineage>
</organism>
<comment type="catalytic activity">
    <reaction evidence="1">
        <text>Hydrolysis of terminal non-reducing beta-D-galactose residues in beta-D-galactosides.</text>
        <dbReference type="EC" id="3.2.1.23"/>
    </reaction>
</comment>
<comment type="caution">
    <text evidence="12">The sequence shown here is derived from an EMBL/GenBank/DDBJ whole genome shotgun (WGS) entry which is preliminary data.</text>
</comment>
<dbReference type="GO" id="GO:0005990">
    <property type="term" value="P:lactose catabolic process"/>
    <property type="evidence" value="ECO:0007669"/>
    <property type="project" value="TreeGrafter"/>
</dbReference>
<dbReference type="InterPro" id="IPR013783">
    <property type="entry name" value="Ig-like_fold"/>
</dbReference>
<evidence type="ECO:0000256" key="3">
    <source>
        <dbReference type="ARBA" id="ARBA00007401"/>
    </source>
</evidence>
<comment type="subunit">
    <text evidence="4">Monomer.</text>
</comment>
<dbReference type="InterPro" id="IPR008979">
    <property type="entry name" value="Galactose-bd-like_sf"/>
</dbReference>
<dbReference type="Gene3D" id="2.60.40.10">
    <property type="entry name" value="Immunoglobulins"/>
    <property type="match status" value="2"/>
</dbReference>
<dbReference type="InterPro" id="IPR006102">
    <property type="entry name" value="Ig-like_GH2"/>
</dbReference>
<dbReference type="PANTHER" id="PTHR46323">
    <property type="entry name" value="BETA-GALACTOSIDASE"/>
    <property type="match status" value="1"/>
</dbReference>
<dbReference type="Proteomes" id="UP000032544">
    <property type="component" value="Unassembled WGS sequence"/>
</dbReference>
<dbReference type="PATRIC" id="fig|1544798.3.peg.1636"/>
<dbReference type="PROSITE" id="PS00608">
    <property type="entry name" value="GLYCOSYL_HYDROL_F2_2"/>
    <property type="match status" value="1"/>
</dbReference>
<dbReference type="InterPro" id="IPR032312">
    <property type="entry name" value="LacZ_4"/>
</dbReference>
<evidence type="ECO:0000256" key="10">
    <source>
        <dbReference type="SAM" id="SignalP"/>
    </source>
</evidence>
<dbReference type="SUPFAM" id="SSF49303">
    <property type="entry name" value="beta-Galactosidase/glucuronidase domain"/>
    <property type="match status" value="2"/>
</dbReference>
<dbReference type="RefSeq" id="WP_045027443.1">
    <property type="nucleotide sequence ID" value="NZ_JRHC01000001.1"/>
</dbReference>
<dbReference type="Pfam" id="PF02836">
    <property type="entry name" value="Glyco_hydro_2_C"/>
    <property type="match status" value="1"/>
</dbReference>
<dbReference type="Pfam" id="PF02837">
    <property type="entry name" value="Glyco_hydro_2_N"/>
    <property type="match status" value="1"/>
</dbReference>
<dbReference type="GO" id="GO:0004565">
    <property type="term" value="F:beta-galactosidase activity"/>
    <property type="evidence" value="ECO:0007669"/>
    <property type="project" value="UniProtKB-EC"/>
</dbReference>
<evidence type="ECO:0000256" key="9">
    <source>
        <dbReference type="ARBA" id="ARBA00032230"/>
    </source>
</evidence>
<gene>
    <name evidence="12" type="ORF">LH29_08160</name>
</gene>
<keyword evidence="6" id="KW-0378">Hydrolase</keyword>
<feature type="domain" description="Beta galactosidase small chain/" evidence="11">
    <location>
        <begin position="758"/>
        <end position="1035"/>
    </location>
</feature>
<evidence type="ECO:0000256" key="4">
    <source>
        <dbReference type="ARBA" id="ARBA00011245"/>
    </source>
</evidence>
<feature type="chain" id="PRO_5002330997" description="beta-galactosidase" evidence="10">
    <location>
        <begin position="20"/>
        <end position="1042"/>
    </location>
</feature>
<dbReference type="PRINTS" id="PR00132">
    <property type="entry name" value="GLHYDRLASE2"/>
</dbReference>
<dbReference type="Gene3D" id="2.60.120.260">
    <property type="entry name" value="Galactose-binding domain-like"/>
    <property type="match status" value="1"/>
</dbReference>
<dbReference type="InterPro" id="IPR004199">
    <property type="entry name" value="B-gal_small/dom_5"/>
</dbReference>
<dbReference type="GO" id="GO:0009341">
    <property type="term" value="C:beta-galactosidase complex"/>
    <property type="evidence" value="ECO:0007669"/>
    <property type="project" value="InterPro"/>
</dbReference>
<dbReference type="STRING" id="1544798.LH29_08160"/>
<dbReference type="InterPro" id="IPR006104">
    <property type="entry name" value="Glyco_hydro_2_N"/>
</dbReference>
<evidence type="ECO:0000259" key="11">
    <source>
        <dbReference type="SMART" id="SM01038"/>
    </source>
</evidence>
<name>A0A0D8JHM0_9BACT</name>
<evidence type="ECO:0000313" key="12">
    <source>
        <dbReference type="EMBL" id="KJF45338.1"/>
    </source>
</evidence>
<dbReference type="InterPro" id="IPR050347">
    <property type="entry name" value="Bact_Beta-galactosidase"/>
</dbReference>
<proteinExistence type="inferred from homology"/>
<dbReference type="Gene3D" id="2.70.98.10">
    <property type="match status" value="1"/>
</dbReference>
<dbReference type="PANTHER" id="PTHR46323:SF2">
    <property type="entry name" value="BETA-GALACTOSIDASE"/>
    <property type="match status" value="1"/>
</dbReference>
<dbReference type="Pfam" id="PF00703">
    <property type="entry name" value="Glyco_hydro_2"/>
    <property type="match status" value="1"/>
</dbReference>
<evidence type="ECO:0000256" key="1">
    <source>
        <dbReference type="ARBA" id="ARBA00001412"/>
    </source>
</evidence>
<dbReference type="SMART" id="SM01038">
    <property type="entry name" value="Bgal_small_N"/>
    <property type="match status" value="1"/>
</dbReference>
<dbReference type="Gene3D" id="3.20.20.80">
    <property type="entry name" value="Glycosidases"/>
    <property type="match status" value="1"/>
</dbReference>
<sequence length="1042" mass="119835">MKKIFLFLLLAVVCSSLIAQDWRNSSVVGINKEMPRVITVPYESMEAAAKFDKTTSKWYRSLNGQWKFHFTEETEKKPKDFYEPGFDDSAWETIKVPGNWELQGHGIPMYLNHPFDFSPDKRPEFPFEQAIPENSNPVGLYRQTFTIPEEWDKRQVFIHFGAVKSAMYLWINGTKVGYSQGSKTPAEWNITKYLNEGENTLAVEVYRWSDGSFLECQDFWRISGIERDVYLYSTPRTRVRDFKVSASLDEQYADGLFSLEAEITSATNKKGSCQLEFLLTAGDKKFSGEKSVKLFGKTGVVKLEARLPEVKKWSAEQPNLYDLFLTLKDRNGNVLEVHSSKVGFRSTELKNGQLLLNGQPILIKGVNRHEHDPVEGHYISRELMEQDVKLLKQFNINAVRTCHYPSDPYFYELCDKYGLYVCNEANIESHGLGAAQQAPYKEPHIADLPEWEKAHLDRIERMYERDKNHPSVIVWSLGNEAGDGCNFEAGYAWLKQHDSRPVQYEQASLRKHTDVYCPMYASRWELENYALRPGIYRPAIMCEYAHAMGNSVGNLKDYWETIEKYPALQGGFIWDWVDQGVLTKNENGIEYFAYGGDLEPEGMRNDNNFCLNGLISPDRKPNPHIWEVKKVYQNIAVSPVNISEGKFEIHNKFFFTNLIEFDTEYEIMADGVVVETQSLEVDITPQTRKLVTIDNKILKQNGKEYFINFYFKQKKENDLLPVGHIVAAEQILLQKAENKPGLGEEGEFVINEDENSLQLVSTHLDVTFDKQEGTILTMLFQGQPVIIKGPQPDFWRVPTDNDYGFGMVKKMGVWKDANKDSRVKAFDIVKENSGKVSVVIKKELPEASLSYNTKYTVLAGGEIKVDNEIIQAPNVKKPNIPRVGSELVIDGSFKNVEWYGRGPWENYIDRNSSAFVGIYSSSVSALNYPYIRPQETGYRTDVRWLKLENDKVGIEIEGEPLICFSAQNLKKEDYNNEVNKKDNLQHQFDLIPRNEIYLNIDYRMMGIGGDNSWGDEPHIIYQLPSFDYSYSYTIKPYSIENK</sequence>
<dbReference type="InterPro" id="IPR036156">
    <property type="entry name" value="Beta-gal/glucu_dom_sf"/>
</dbReference>
<dbReference type="GO" id="GO:0030246">
    <property type="term" value="F:carbohydrate binding"/>
    <property type="evidence" value="ECO:0007669"/>
    <property type="project" value="InterPro"/>
</dbReference>
<evidence type="ECO:0000256" key="7">
    <source>
        <dbReference type="ARBA" id="ARBA00022837"/>
    </source>
</evidence>
<dbReference type="InterPro" id="IPR006101">
    <property type="entry name" value="Glyco_hydro_2"/>
</dbReference>
<keyword evidence="8" id="KW-0326">Glycosidase</keyword>
<dbReference type="Pfam" id="PF02929">
    <property type="entry name" value="Bgal_small_N"/>
    <property type="match status" value="1"/>
</dbReference>
<dbReference type="OrthoDB" id="9801077at2"/>
<comment type="similarity">
    <text evidence="3">Belongs to the glycosyl hydrolase 2 family.</text>
</comment>
<dbReference type="EMBL" id="JRHC01000001">
    <property type="protein sequence ID" value="KJF45338.1"/>
    <property type="molecule type" value="Genomic_DNA"/>
</dbReference>
<dbReference type="InterPro" id="IPR017853">
    <property type="entry name" value="GH"/>
</dbReference>
<keyword evidence="7" id="KW-0106">Calcium</keyword>
<dbReference type="EC" id="3.2.1.23" evidence="5"/>
<dbReference type="InterPro" id="IPR023232">
    <property type="entry name" value="Glyco_hydro_2_AS"/>
</dbReference>
<keyword evidence="13" id="KW-1185">Reference proteome</keyword>
<reference evidence="12 13" key="1">
    <citation type="submission" date="2014-09" db="EMBL/GenBank/DDBJ databases">
        <title>Draft Genome Sequence of Draconibacterium sp. JN14CK-3.</title>
        <authorList>
            <person name="Dong C."/>
            <person name="Lai Q."/>
            <person name="Shao Z."/>
        </authorList>
    </citation>
    <scope>NUCLEOTIDE SEQUENCE [LARGE SCALE GENOMIC DNA]</scope>
    <source>
        <strain evidence="12 13">JN14CK-3</strain>
    </source>
</reference>
<dbReference type="InterPro" id="IPR011013">
    <property type="entry name" value="Gal_mutarotase_sf_dom"/>
</dbReference>
<comment type="cofactor">
    <cofactor evidence="2">
        <name>Ca(2+)</name>
        <dbReference type="ChEBI" id="CHEBI:29108"/>
    </cofactor>
</comment>
<evidence type="ECO:0000256" key="8">
    <source>
        <dbReference type="ARBA" id="ARBA00023295"/>
    </source>
</evidence>
<dbReference type="SUPFAM" id="SSF49785">
    <property type="entry name" value="Galactose-binding domain-like"/>
    <property type="match status" value="1"/>
</dbReference>
<evidence type="ECO:0000256" key="5">
    <source>
        <dbReference type="ARBA" id="ARBA00012756"/>
    </source>
</evidence>
<keyword evidence="10" id="KW-0732">Signal</keyword>
<dbReference type="SUPFAM" id="SSF74650">
    <property type="entry name" value="Galactose mutarotase-like"/>
    <property type="match status" value="1"/>
</dbReference>
<evidence type="ECO:0000313" key="13">
    <source>
        <dbReference type="Proteomes" id="UP000032544"/>
    </source>
</evidence>
<dbReference type="SUPFAM" id="SSF51445">
    <property type="entry name" value="(Trans)glycosidases"/>
    <property type="match status" value="1"/>
</dbReference>
<protein>
    <recommendedName>
        <fullName evidence="5">beta-galactosidase</fullName>
        <ecNumber evidence="5">3.2.1.23</ecNumber>
    </recommendedName>
    <alternativeName>
        <fullName evidence="9">Lactase</fullName>
    </alternativeName>
</protein>
<dbReference type="Pfam" id="PF16353">
    <property type="entry name" value="LacZ_4"/>
    <property type="match status" value="1"/>
</dbReference>
<evidence type="ECO:0000256" key="2">
    <source>
        <dbReference type="ARBA" id="ARBA00001913"/>
    </source>
</evidence>
<accession>A0A0D8JHM0</accession>
<dbReference type="InterPro" id="IPR014718">
    <property type="entry name" value="GH-type_carb-bd"/>
</dbReference>
<evidence type="ECO:0000256" key="6">
    <source>
        <dbReference type="ARBA" id="ARBA00022801"/>
    </source>
</evidence>
<dbReference type="AlphaFoldDB" id="A0A0D8JHM0"/>
<dbReference type="FunFam" id="3.20.20.80:FF:000121">
    <property type="entry name" value="Beta-galactosidase"/>
    <property type="match status" value="1"/>
</dbReference>
<dbReference type="InterPro" id="IPR006103">
    <property type="entry name" value="Glyco_hydro_2_cat"/>
</dbReference>